<sequence>MENHTTRPHHVAVVGSGPSGFYAAAALLDADLDVRVDMFDRLATPWGLVRAGVAPDHPKIKSVSAQYDKTARREGFRFFGHVHLGEDITRDELLERYDAVVYAVGSQTERRLGIPGEDLPGSIASVDFVGWYNGHPDHVDLAPPLDTERAVVIGAGNVALDVARMVLLPEADLRATDTADHALDALVASSVREALICGRRGPREAAFTTTELRELADIDDLAVVADPEQVPAGIADDDTLPKATRRNLEILRGFAEHAPDPDAGHRMEFRFYRSPIELRGDGRVEEIVLGVNRLETGEDGRTRAVDTGERETVATGLVLRAVGYRGMALPGVPFDDETGTVPHEEGRITGRDREYVVGWIKRGPTGIIGTNKKDANETVRHLVADLGGRAPAERDEDHHAAVESWLRERCTDLVDQTGWEAIDAHERGRGEPAGRPRVKVVDRAEFTKLSRP</sequence>
<dbReference type="PRINTS" id="PR00419">
    <property type="entry name" value="ADXRDTASE"/>
</dbReference>
<comment type="similarity">
    <text evidence="2">Belongs to the ferredoxin--NADP reductase type 1 family.</text>
</comment>
<evidence type="ECO:0000313" key="11">
    <source>
        <dbReference type="Proteomes" id="UP001500457"/>
    </source>
</evidence>
<proteinExistence type="inferred from homology"/>
<comment type="catalytic activity">
    <reaction evidence="8">
        <text>2 reduced [2Fe-2S]-[ferredoxin] + NADP(+) + H(+) = 2 oxidized [2Fe-2S]-[ferredoxin] + NADPH</text>
        <dbReference type="Rhea" id="RHEA:20125"/>
        <dbReference type="Rhea" id="RHEA-COMP:10000"/>
        <dbReference type="Rhea" id="RHEA-COMP:10001"/>
        <dbReference type="ChEBI" id="CHEBI:15378"/>
        <dbReference type="ChEBI" id="CHEBI:33737"/>
        <dbReference type="ChEBI" id="CHEBI:33738"/>
        <dbReference type="ChEBI" id="CHEBI:57783"/>
        <dbReference type="ChEBI" id="CHEBI:58349"/>
        <dbReference type="EC" id="1.18.1.2"/>
    </reaction>
</comment>
<evidence type="ECO:0000256" key="8">
    <source>
        <dbReference type="ARBA" id="ARBA00047776"/>
    </source>
</evidence>
<organism evidence="10 11">
    <name type="scientific">Actinomycetospora straminea</name>
    <dbReference type="NCBI Taxonomy" id="663607"/>
    <lineage>
        <taxon>Bacteria</taxon>
        <taxon>Bacillati</taxon>
        <taxon>Actinomycetota</taxon>
        <taxon>Actinomycetes</taxon>
        <taxon>Pseudonocardiales</taxon>
        <taxon>Pseudonocardiaceae</taxon>
        <taxon>Actinomycetospora</taxon>
    </lineage>
</organism>
<dbReference type="InterPro" id="IPR023753">
    <property type="entry name" value="FAD/NAD-binding_dom"/>
</dbReference>
<dbReference type="PANTHER" id="PTHR48467">
    <property type="entry name" value="GLUTAMATE SYNTHASE 1 [NADH], CHLOROPLASTIC-LIKE"/>
    <property type="match status" value="1"/>
</dbReference>
<comment type="caution">
    <text evidence="10">The sequence shown here is derived from an EMBL/GenBank/DDBJ whole genome shotgun (WGS) entry which is preliminary data.</text>
</comment>
<evidence type="ECO:0000256" key="7">
    <source>
        <dbReference type="ARBA" id="ARBA00023002"/>
    </source>
</evidence>
<dbReference type="InterPro" id="IPR036188">
    <property type="entry name" value="FAD/NAD-bd_sf"/>
</dbReference>
<keyword evidence="5" id="KW-0274">FAD</keyword>
<dbReference type="EC" id="1.18.1.2" evidence="3"/>
<evidence type="ECO:0000256" key="1">
    <source>
        <dbReference type="ARBA" id="ARBA00001974"/>
    </source>
</evidence>
<evidence type="ECO:0000256" key="3">
    <source>
        <dbReference type="ARBA" id="ARBA00013223"/>
    </source>
</evidence>
<feature type="domain" description="FAD/NAD(P)-binding" evidence="9">
    <location>
        <begin position="10"/>
        <end position="166"/>
    </location>
</feature>
<evidence type="ECO:0000259" key="9">
    <source>
        <dbReference type="Pfam" id="PF07992"/>
    </source>
</evidence>
<keyword evidence="4" id="KW-0285">Flavoprotein</keyword>
<evidence type="ECO:0000313" key="10">
    <source>
        <dbReference type="EMBL" id="GAA4870604.1"/>
    </source>
</evidence>
<dbReference type="Pfam" id="PF07992">
    <property type="entry name" value="Pyr_redox_2"/>
    <property type="match status" value="1"/>
</dbReference>
<protein>
    <recommendedName>
        <fullName evidence="3">ferredoxin--NADP(+) reductase</fullName>
        <ecNumber evidence="3">1.18.1.2</ecNumber>
    </recommendedName>
</protein>
<keyword evidence="7" id="KW-0560">Oxidoreductase</keyword>
<dbReference type="InterPro" id="IPR055275">
    <property type="entry name" value="Ferredox_Rdtase"/>
</dbReference>
<evidence type="ECO:0000256" key="6">
    <source>
        <dbReference type="ARBA" id="ARBA00022857"/>
    </source>
</evidence>
<dbReference type="SUPFAM" id="SSF51971">
    <property type="entry name" value="Nucleotide-binding domain"/>
    <property type="match status" value="2"/>
</dbReference>
<dbReference type="EMBL" id="BAABHQ010000004">
    <property type="protein sequence ID" value="GAA4870604.1"/>
    <property type="molecule type" value="Genomic_DNA"/>
</dbReference>
<dbReference type="Gene3D" id="3.40.50.720">
    <property type="entry name" value="NAD(P)-binding Rossmann-like Domain"/>
    <property type="match status" value="1"/>
</dbReference>
<comment type="cofactor">
    <cofactor evidence="1">
        <name>FAD</name>
        <dbReference type="ChEBI" id="CHEBI:57692"/>
    </cofactor>
</comment>
<dbReference type="InterPro" id="IPR021163">
    <property type="entry name" value="Ferredox_Rdtase_adrenod"/>
</dbReference>
<evidence type="ECO:0000256" key="2">
    <source>
        <dbReference type="ARBA" id="ARBA00008312"/>
    </source>
</evidence>
<dbReference type="PIRSF" id="PIRSF000362">
    <property type="entry name" value="FNR"/>
    <property type="match status" value="1"/>
</dbReference>
<evidence type="ECO:0000256" key="4">
    <source>
        <dbReference type="ARBA" id="ARBA00022630"/>
    </source>
</evidence>
<keyword evidence="6" id="KW-0521">NADP</keyword>
<gene>
    <name evidence="10" type="primary">fprA</name>
    <name evidence="10" type="ORF">GCM10023203_19840</name>
</gene>
<dbReference type="RefSeq" id="WP_274235036.1">
    <property type="nucleotide sequence ID" value="NZ_BAABHQ010000004.1"/>
</dbReference>
<dbReference type="Gene3D" id="3.50.50.60">
    <property type="entry name" value="FAD/NAD(P)-binding domain"/>
    <property type="match status" value="1"/>
</dbReference>
<dbReference type="PANTHER" id="PTHR48467:SF1">
    <property type="entry name" value="GLUTAMATE SYNTHASE 1 [NADH], CHLOROPLASTIC-LIKE"/>
    <property type="match status" value="1"/>
</dbReference>
<reference evidence="11" key="1">
    <citation type="journal article" date="2019" name="Int. J. Syst. Evol. Microbiol.">
        <title>The Global Catalogue of Microorganisms (GCM) 10K type strain sequencing project: providing services to taxonomists for standard genome sequencing and annotation.</title>
        <authorList>
            <consortium name="The Broad Institute Genomics Platform"/>
            <consortium name="The Broad Institute Genome Sequencing Center for Infectious Disease"/>
            <person name="Wu L."/>
            <person name="Ma J."/>
        </authorList>
    </citation>
    <scope>NUCLEOTIDE SEQUENCE [LARGE SCALE GENOMIC DNA]</scope>
    <source>
        <strain evidence="11">JCM 17983</strain>
    </source>
</reference>
<dbReference type="Proteomes" id="UP001500457">
    <property type="component" value="Unassembled WGS sequence"/>
</dbReference>
<keyword evidence="11" id="KW-1185">Reference proteome</keyword>
<accession>A0ABP9E6D0</accession>
<name>A0ABP9E6D0_9PSEU</name>
<evidence type="ECO:0000256" key="5">
    <source>
        <dbReference type="ARBA" id="ARBA00022827"/>
    </source>
</evidence>